<sequence length="571" mass="65735">MGWRKPGDDGQELCRQLDYIVDGLQALKTSIQMGLRLDGEGEMKVNSKELWCSALNRHRAGDSTQPILEDAKIALRQMKDARSLLSSISESLYDAIQTVTDDTSNMCRGIGLSLLPDDLLTYIFEMYVEMSISSNGYMDPETSESPQILASVSKRFRQVALDSPCIWKHVSFRFSRECVLMYKERCPNPIIHIVANDERSPVDMNMFHIYPYQQWRGLSLWCEYTGECHLVFQHLKEIIQAPLDALEVLLIDNGILSGVDEAGQQLPFVIHLDDEDQRTLSSWQMPNLTHLVLRNALPLAPLQCSNVTSLAVEVIQFCRAREDLNMVAFRSLLQSMPRIQSLHVYLLNVADAFYKASADPLSLPDLTSLKFEVGGTTSVFVVDRFMELVVTNDLTRLALRFFPYHNDKEHVFEDWVSTVFDRRHSSSRVGYKLFAKVEEFSLEVEKFQVSVETFHQIFSTMPNVHTVSLILPEDADLSLARRRKEDDMLQRLRSLQMKFLENIPDDFTTHLYRLNEYFRRGNSEGLERLELEYKRFSRAATAKAKLQKTLGERLHILEPKRIVWPPPDRIA</sequence>
<accession>A0A0H2RR07</accession>
<reference evidence="1 2" key="1">
    <citation type="submission" date="2015-04" db="EMBL/GenBank/DDBJ databases">
        <title>Complete genome sequence of Schizopora paradoxa KUC8140, a cosmopolitan wood degrader in East Asia.</title>
        <authorList>
            <consortium name="DOE Joint Genome Institute"/>
            <person name="Min B."/>
            <person name="Park H."/>
            <person name="Jang Y."/>
            <person name="Kim J.-J."/>
            <person name="Kim K.H."/>
            <person name="Pangilinan J."/>
            <person name="Lipzen A."/>
            <person name="Riley R."/>
            <person name="Grigoriev I.V."/>
            <person name="Spatafora J.W."/>
            <person name="Choi I.-G."/>
        </authorList>
    </citation>
    <scope>NUCLEOTIDE SEQUENCE [LARGE SCALE GENOMIC DNA]</scope>
    <source>
        <strain evidence="1 2">KUC8140</strain>
    </source>
</reference>
<gene>
    <name evidence="1" type="ORF">SCHPADRAFT_1001791</name>
</gene>
<dbReference type="AlphaFoldDB" id="A0A0H2RR07"/>
<evidence type="ECO:0000313" key="2">
    <source>
        <dbReference type="Proteomes" id="UP000053477"/>
    </source>
</evidence>
<evidence type="ECO:0000313" key="1">
    <source>
        <dbReference type="EMBL" id="KLO07266.1"/>
    </source>
</evidence>
<dbReference type="InParanoid" id="A0A0H2RR07"/>
<organism evidence="1 2">
    <name type="scientific">Schizopora paradoxa</name>
    <dbReference type="NCBI Taxonomy" id="27342"/>
    <lineage>
        <taxon>Eukaryota</taxon>
        <taxon>Fungi</taxon>
        <taxon>Dikarya</taxon>
        <taxon>Basidiomycota</taxon>
        <taxon>Agaricomycotina</taxon>
        <taxon>Agaricomycetes</taxon>
        <taxon>Hymenochaetales</taxon>
        <taxon>Schizoporaceae</taxon>
        <taxon>Schizopora</taxon>
    </lineage>
</organism>
<dbReference type="Proteomes" id="UP000053477">
    <property type="component" value="Unassembled WGS sequence"/>
</dbReference>
<name>A0A0H2RR07_9AGAM</name>
<dbReference type="EMBL" id="KQ086150">
    <property type="protein sequence ID" value="KLO07266.1"/>
    <property type="molecule type" value="Genomic_DNA"/>
</dbReference>
<proteinExistence type="predicted"/>
<protein>
    <submittedName>
        <fullName evidence="1">Uncharacterized protein</fullName>
    </submittedName>
</protein>
<keyword evidence="2" id="KW-1185">Reference proteome</keyword>